<dbReference type="PANTHER" id="PTHR33116:SF86">
    <property type="entry name" value="REVERSE TRANSCRIPTASE DOMAIN-CONTAINING PROTEIN"/>
    <property type="match status" value="1"/>
</dbReference>
<evidence type="ECO:0000313" key="2">
    <source>
        <dbReference type="Proteomes" id="UP000008311"/>
    </source>
</evidence>
<gene>
    <name evidence="1" type="ORF">RCOM_0241770</name>
</gene>
<evidence type="ECO:0008006" key="3">
    <source>
        <dbReference type="Google" id="ProtNLM"/>
    </source>
</evidence>
<proteinExistence type="predicted"/>
<sequence length="144" mass="16593">MEQKLQSWKETLLSQVGREILIKGVIQAIPSYVMSIFKIPENICNKLESLTSRFWWKHGPKGKGVHWMGWKKMTMIKKTRGRALKEGIVGLGKFIGGKSILEKDLRWNVGSGSSIDIWNLRWSPRYTIFNIFYKASKHLNGNGK</sequence>
<dbReference type="AlphaFoldDB" id="B9T5L3"/>
<accession>B9T5L3</accession>
<keyword evidence="2" id="KW-1185">Reference proteome</keyword>
<protein>
    <recommendedName>
        <fullName evidence="3">Reverse transcriptase zinc-binding domain-containing protein</fullName>
    </recommendedName>
</protein>
<organism evidence="1 2">
    <name type="scientific">Ricinus communis</name>
    <name type="common">Castor bean</name>
    <dbReference type="NCBI Taxonomy" id="3988"/>
    <lineage>
        <taxon>Eukaryota</taxon>
        <taxon>Viridiplantae</taxon>
        <taxon>Streptophyta</taxon>
        <taxon>Embryophyta</taxon>
        <taxon>Tracheophyta</taxon>
        <taxon>Spermatophyta</taxon>
        <taxon>Magnoliopsida</taxon>
        <taxon>eudicotyledons</taxon>
        <taxon>Gunneridae</taxon>
        <taxon>Pentapetalae</taxon>
        <taxon>rosids</taxon>
        <taxon>fabids</taxon>
        <taxon>Malpighiales</taxon>
        <taxon>Euphorbiaceae</taxon>
        <taxon>Acalyphoideae</taxon>
        <taxon>Acalypheae</taxon>
        <taxon>Ricinus</taxon>
    </lineage>
</organism>
<dbReference type="PANTHER" id="PTHR33116">
    <property type="entry name" value="REVERSE TRANSCRIPTASE ZINC-BINDING DOMAIN-CONTAINING PROTEIN-RELATED-RELATED"/>
    <property type="match status" value="1"/>
</dbReference>
<dbReference type="Proteomes" id="UP000008311">
    <property type="component" value="Unassembled WGS sequence"/>
</dbReference>
<reference evidence="2" key="1">
    <citation type="journal article" date="2010" name="Nat. Biotechnol.">
        <title>Draft genome sequence of the oilseed species Ricinus communis.</title>
        <authorList>
            <person name="Chan A.P."/>
            <person name="Crabtree J."/>
            <person name="Zhao Q."/>
            <person name="Lorenzi H."/>
            <person name="Orvis J."/>
            <person name="Puiu D."/>
            <person name="Melake-Berhan A."/>
            <person name="Jones K.M."/>
            <person name="Redman J."/>
            <person name="Chen G."/>
            <person name="Cahoon E.B."/>
            <person name="Gedil M."/>
            <person name="Stanke M."/>
            <person name="Haas B.J."/>
            <person name="Wortman J.R."/>
            <person name="Fraser-Liggett C.M."/>
            <person name="Ravel J."/>
            <person name="Rabinowicz P.D."/>
        </authorList>
    </citation>
    <scope>NUCLEOTIDE SEQUENCE [LARGE SCALE GENOMIC DNA]</scope>
    <source>
        <strain evidence="2">cv. Hale</strain>
    </source>
</reference>
<dbReference type="eggNOG" id="KOG1075">
    <property type="taxonomic scope" value="Eukaryota"/>
</dbReference>
<evidence type="ECO:0000313" key="1">
    <source>
        <dbReference type="EMBL" id="EEF28849.1"/>
    </source>
</evidence>
<name>B9T5L3_RICCO</name>
<dbReference type="InParanoid" id="B9T5L3"/>
<dbReference type="EMBL" id="EQ974536">
    <property type="protein sequence ID" value="EEF28849.1"/>
    <property type="molecule type" value="Genomic_DNA"/>
</dbReference>